<evidence type="ECO:0008006" key="3">
    <source>
        <dbReference type="Google" id="ProtNLM"/>
    </source>
</evidence>
<organism evidence="1 2">
    <name type="scientific">Solitalea koreensis</name>
    <dbReference type="NCBI Taxonomy" id="543615"/>
    <lineage>
        <taxon>Bacteria</taxon>
        <taxon>Pseudomonadati</taxon>
        <taxon>Bacteroidota</taxon>
        <taxon>Sphingobacteriia</taxon>
        <taxon>Sphingobacteriales</taxon>
        <taxon>Sphingobacteriaceae</taxon>
        <taxon>Solitalea</taxon>
    </lineage>
</organism>
<accession>A0A521BCW2</accession>
<reference evidence="1 2" key="1">
    <citation type="submission" date="2017-05" db="EMBL/GenBank/DDBJ databases">
        <authorList>
            <person name="Varghese N."/>
            <person name="Submissions S."/>
        </authorList>
    </citation>
    <scope>NUCLEOTIDE SEQUENCE [LARGE SCALE GENOMIC DNA]</scope>
    <source>
        <strain evidence="1 2">DSM 21342</strain>
    </source>
</reference>
<dbReference type="AlphaFoldDB" id="A0A521BCW2"/>
<dbReference type="RefSeq" id="WP_142601536.1">
    <property type="nucleotide sequence ID" value="NZ_FXSZ01000002.1"/>
</dbReference>
<dbReference type="EMBL" id="FXSZ01000002">
    <property type="protein sequence ID" value="SMO44821.1"/>
    <property type="molecule type" value="Genomic_DNA"/>
</dbReference>
<name>A0A521BCW2_9SPHI</name>
<dbReference type="Proteomes" id="UP000315971">
    <property type="component" value="Unassembled WGS sequence"/>
</dbReference>
<keyword evidence="2" id="KW-1185">Reference proteome</keyword>
<dbReference type="OrthoDB" id="677565at2"/>
<proteinExistence type="predicted"/>
<protein>
    <recommendedName>
        <fullName evidence="3">Outer membrane protein beta-barrel domain-containing protein</fullName>
    </recommendedName>
</protein>
<gene>
    <name evidence="1" type="ORF">SAMN06265350_10292</name>
</gene>
<evidence type="ECO:0000313" key="1">
    <source>
        <dbReference type="EMBL" id="SMO44821.1"/>
    </source>
</evidence>
<sequence>MKGDTIQGLIDDRDWSKNPKLIKFHLNGEINEYSPIQILAFGTDKESYKSFITRIDFSPYKVNEMIENDPIKYSIDTVFARLIIKSKSDLYYVKDLNAKEHFFINTQSEIEELELQKGLINKNGRSGLIVNEYYKVQLKNFMADQPKIASTIEQTNYNIPSMLILFNKYNQIYGGERKELSNKDKTKVELEAIVGISMNYASFQGIHYEDAFAAAKQKKSIKPLIGAALIVYLPRNRKQWSIDNQINYTSYNAIKSGRYKLDNYHDFSDFNFGASYMKLVNILKYQYPKGMLRSYIGIGISNGIALAIKNGYYSHNNIDPQNSDEQKVLNEIRKYEQGLVFNAGVSFNKWKIELRHDRTNGMSPYPDVNNTIKGTQLLLHYRLK</sequence>
<evidence type="ECO:0000313" key="2">
    <source>
        <dbReference type="Proteomes" id="UP000315971"/>
    </source>
</evidence>